<feature type="domain" description="AsmA" evidence="2">
    <location>
        <begin position="2"/>
        <end position="274"/>
    </location>
</feature>
<sequence>MKKILLGVAVLFGLAIAAALIGPNFVDWNNYKGQIAQQAVEITGRAVQIDGDVSLRVVPAPELSAKGLRIANAEQGSDADMATVEQLQVRVAFWPLLKGQVQVESVSLVKPKLLLEVYADGRNNWTLGALSAQTGEAAEAPADPRTSQRQREEPAPGTAADAEDSLRIDSLSLRGATLLYRDATSGIEETLQDLDADILAESLRGPFSLKGTGRFRGHKTEFEIASGRWVDTGATQLSASLALPAQQAKAQFSGTVSRHIEGISLRGNSRLSGENLGEVLLAGGVLSEVSDVLAKPFRLETQIAADSERFAASEILLALAEVEVSGDIELEHRVPRKARVTINASRLDLDSLFEIASNAEETNTSGSSDAAGQGPVPAPSTSGAAIPQTTGFFIPSDLEASIQIVVDAAIYRQQVLRQILLSADVTDGRLVIAEAAALLPGGSDIALTGMLSTPEGVPNFDGRLDAAADNLRGVLQWVGVDVGAVPADRLRKTTFSSRVTATPDLVTISDLDLLVDVTRINGGISVAVRERPGFGIGLAVDRLDLDAYLPRTEGAETSGRAAGAAQPGSDPQATENDTARNGGSTRVDEPGPGLSLLDRFDANLDLRVNSLSYNGASARNLHLDGTLQTASLVVRSLTIADVSGAGLQAAGRIDDLTGEPAVDGRFTVKVDDPSRLEPLFGKTARDLERLGAFDLEATLAGSLQDLSVDGSIAAQGGQVAVAGQLRSIAVNPAYDLSLDAKHPDFNGLLRVLAPDAEFSAGPGAFALTGQLAGSQSAMSLSGLKIRAGALTAEGQVGADFSADVPRVSVDLSTGEIKTRDLKSGDKTQASRKTASSGTRAANPSRTGGGSGSDSSGGGATADLSAVHRRWSRDPIDLSGLGAVDGDIAVRSKAIIVDDLRLDNASLEAALENGVLSVKRFDAGVYGGRLRATGTVDGRGAPTLVMKLDATGLNAGRLIRDLADSDRISGTLDLSAALETKGESEAALVRSLQGSGQLGGQMTARVKAEEQLGNVVLGILGTKVKEIRGVSDATTALFSAFAGAPAKLSGTFNVQQGVVETVDTRIDGRDASIFTAGKADLPAWLLSSRSDLFRSGDANQVDPYVIAEANGVLDAPNVKVRGEAFKRNKSGSSGSSSSPQKIEPEEAIRGLLKDLIR</sequence>
<dbReference type="PANTHER" id="PTHR30441:SF4">
    <property type="entry name" value="PROTEIN ASMA"/>
    <property type="match status" value="1"/>
</dbReference>
<feature type="domain" description="AsmA" evidence="2">
    <location>
        <begin position="868"/>
        <end position="997"/>
    </location>
</feature>
<feature type="compositionally biased region" description="Polar residues" evidence="1">
    <location>
        <begin position="826"/>
        <end position="845"/>
    </location>
</feature>
<feature type="region of interest" description="Disordered" evidence="1">
    <location>
        <begin position="818"/>
        <end position="861"/>
    </location>
</feature>
<dbReference type="PANTHER" id="PTHR30441">
    <property type="entry name" value="DUF748 DOMAIN-CONTAINING PROTEIN"/>
    <property type="match status" value="1"/>
</dbReference>
<proteinExistence type="predicted"/>
<dbReference type="AlphaFoldDB" id="A0A545T0V8"/>
<feature type="compositionally biased region" description="Gly residues" evidence="1">
    <location>
        <begin position="846"/>
        <end position="859"/>
    </location>
</feature>
<name>A0A545T0V8_9PROT</name>
<dbReference type="Proteomes" id="UP000315252">
    <property type="component" value="Unassembled WGS sequence"/>
</dbReference>
<feature type="compositionally biased region" description="Polar residues" evidence="1">
    <location>
        <begin position="360"/>
        <end position="370"/>
    </location>
</feature>
<comment type="caution">
    <text evidence="3">The sequence shown here is derived from an EMBL/GenBank/DDBJ whole genome shotgun (WGS) entry which is preliminary data.</text>
</comment>
<evidence type="ECO:0000313" key="3">
    <source>
        <dbReference type="EMBL" id="TQV70846.1"/>
    </source>
</evidence>
<dbReference type="EMBL" id="VHSH01000015">
    <property type="protein sequence ID" value="TQV70846.1"/>
    <property type="molecule type" value="Genomic_DNA"/>
</dbReference>
<feature type="compositionally biased region" description="Polar residues" evidence="1">
    <location>
        <begin position="569"/>
        <end position="584"/>
    </location>
</feature>
<protein>
    <submittedName>
        <fullName evidence="3">AsmA family protein</fullName>
    </submittedName>
</protein>
<accession>A0A545T0V8</accession>
<organism evidence="3 4">
    <name type="scientific">Denitrobaculum tricleocarpae</name>
    <dbReference type="NCBI Taxonomy" id="2591009"/>
    <lineage>
        <taxon>Bacteria</taxon>
        <taxon>Pseudomonadati</taxon>
        <taxon>Pseudomonadota</taxon>
        <taxon>Alphaproteobacteria</taxon>
        <taxon>Rhodospirillales</taxon>
        <taxon>Rhodospirillaceae</taxon>
        <taxon>Denitrobaculum</taxon>
    </lineage>
</organism>
<dbReference type="InterPro" id="IPR007844">
    <property type="entry name" value="AsmA"/>
</dbReference>
<evidence type="ECO:0000313" key="4">
    <source>
        <dbReference type="Proteomes" id="UP000315252"/>
    </source>
</evidence>
<dbReference type="RefSeq" id="WP_142899653.1">
    <property type="nucleotide sequence ID" value="NZ_ML660066.1"/>
</dbReference>
<gene>
    <name evidence="3" type="ORF">FKG95_27400</name>
</gene>
<evidence type="ECO:0000256" key="1">
    <source>
        <dbReference type="SAM" id="MobiDB-lite"/>
    </source>
</evidence>
<dbReference type="GO" id="GO:0090313">
    <property type="term" value="P:regulation of protein targeting to membrane"/>
    <property type="evidence" value="ECO:0007669"/>
    <property type="project" value="TreeGrafter"/>
</dbReference>
<dbReference type="OrthoDB" id="9816380at2"/>
<evidence type="ECO:0000259" key="2">
    <source>
        <dbReference type="Pfam" id="PF05170"/>
    </source>
</evidence>
<feature type="region of interest" description="Disordered" evidence="1">
    <location>
        <begin position="554"/>
        <end position="593"/>
    </location>
</feature>
<reference evidence="3 4" key="1">
    <citation type="submission" date="2019-06" db="EMBL/GenBank/DDBJ databases">
        <title>Whole genome sequence for Rhodospirillaceae sp. R148.</title>
        <authorList>
            <person name="Wang G."/>
        </authorList>
    </citation>
    <scope>NUCLEOTIDE SEQUENCE [LARGE SCALE GENOMIC DNA]</scope>
    <source>
        <strain evidence="3 4">R148</strain>
    </source>
</reference>
<dbReference type="GO" id="GO:0005886">
    <property type="term" value="C:plasma membrane"/>
    <property type="evidence" value="ECO:0007669"/>
    <property type="project" value="TreeGrafter"/>
</dbReference>
<feature type="region of interest" description="Disordered" evidence="1">
    <location>
        <begin position="1123"/>
        <end position="1146"/>
    </location>
</feature>
<feature type="region of interest" description="Disordered" evidence="1">
    <location>
        <begin position="360"/>
        <end position="382"/>
    </location>
</feature>
<dbReference type="InterPro" id="IPR052894">
    <property type="entry name" value="AsmA-related"/>
</dbReference>
<keyword evidence="4" id="KW-1185">Reference proteome</keyword>
<feature type="region of interest" description="Disordered" evidence="1">
    <location>
        <begin position="133"/>
        <end position="164"/>
    </location>
</feature>
<dbReference type="Pfam" id="PF05170">
    <property type="entry name" value="AsmA"/>
    <property type="match status" value="2"/>
</dbReference>